<protein>
    <submittedName>
        <fullName evidence="3">Serine-protein kinase RsbW</fullName>
    </submittedName>
</protein>
<dbReference type="AlphaFoldDB" id="A0A518AZB3"/>
<keyword evidence="1" id="KW-0723">Serine/threonine-protein kinase</keyword>
<evidence type="ECO:0000259" key="2">
    <source>
        <dbReference type="Pfam" id="PF13581"/>
    </source>
</evidence>
<reference evidence="3 4" key="1">
    <citation type="submission" date="2019-02" db="EMBL/GenBank/DDBJ databases">
        <title>Deep-cultivation of Planctomycetes and their phenomic and genomic characterization uncovers novel biology.</title>
        <authorList>
            <person name="Wiegand S."/>
            <person name="Jogler M."/>
            <person name="Boedeker C."/>
            <person name="Pinto D."/>
            <person name="Vollmers J."/>
            <person name="Rivas-Marin E."/>
            <person name="Kohn T."/>
            <person name="Peeters S.H."/>
            <person name="Heuer A."/>
            <person name="Rast P."/>
            <person name="Oberbeckmann S."/>
            <person name="Bunk B."/>
            <person name="Jeske O."/>
            <person name="Meyerdierks A."/>
            <person name="Storesund J.E."/>
            <person name="Kallscheuer N."/>
            <person name="Luecker S."/>
            <person name="Lage O.M."/>
            <person name="Pohl T."/>
            <person name="Merkel B.J."/>
            <person name="Hornburger P."/>
            <person name="Mueller R.-W."/>
            <person name="Bruemmer F."/>
            <person name="Labrenz M."/>
            <person name="Spormann A.M."/>
            <person name="Op den Camp H."/>
            <person name="Overmann J."/>
            <person name="Amann R."/>
            <person name="Jetten M.S.M."/>
            <person name="Mascher T."/>
            <person name="Medema M.H."/>
            <person name="Devos D.P."/>
            <person name="Kaster A.-K."/>
            <person name="Ovreas L."/>
            <person name="Rohde M."/>
            <person name="Galperin M.Y."/>
            <person name="Jogler C."/>
        </authorList>
    </citation>
    <scope>NUCLEOTIDE SEQUENCE [LARGE SCALE GENOMIC DNA]</scope>
    <source>
        <strain evidence="3 4">Pan216</strain>
    </source>
</reference>
<dbReference type="PANTHER" id="PTHR35526:SF3">
    <property type="entry name" value="ANTI-SIGMA-F FACTOR RSBW"/>
    <property type="match status" value="1"/>
</dbReference>
<proteinExistence type="predicted"/>
<evidence type="ECO:0000313" key="4">
    <source>
        <dbReference type="Proteomes" id="UP000317093"/>
    </source>
</evidence>
<keyword evidence="4" id="KW-1185">Reference proteome</keyword>
<dbReference type="CDD" id="cd16936">
    <property type="entry name" value="HATPase_RsbW-like"/>
    <property type="match status" value="1"/>
</dbReference>
<evidence type="ECO:0000313" key="3">
    <source>
        <dbReference type="EMBL" id="QDU60050.1"/>
    </source>
</evidence>
<gene>
    <name evidence="3" type="ORF">Pan216_08870</name>
</gene>
<evidence type="ECO:0000256" key="1">
    <source>
        <dbReference type="ARBA" id="ARBA00022527"/>
    </source>
</evidence>
<keyword evidence="3" id="KW-0418">Kinase</keyword>
<dbReference type="InterPro" id="IPR050267">
    <property type="entry name" value="Anti-sigma-factor_SerPK"/>
</dbReference>
<accession>A0A518AZB3</accession>
<dbReference type="KEGG" id="knv:Pan216_08870"/>
<sequence>MDRPEYLSSVRIPSKPSVASKFIEELVESLKQSQYSSRVIFGIRLAVEEALVNAVRHGNDCKEDLEVDIRYTVGDDEFVIEVKDQGPGFNPDDVPDPTAPENLERPCGRGILLMRTYMTDCQFVPPGNVCQMRRIRE</sequence>
<dbReference type="SUPFAM" id="SSF55874">
    <property type="entry name" value="ATPase domain of HSP90 chaperone/DNA topoisomerase II/histidine kinase"/>
    <property type="match status" value="1"/>
</dbReference>
<name>A0A518AZB3_9BACT</name>
<dbReference type="RefSeq" id="WP_145255284.1">
    <property type="nucleotide sequence ID" value="NZ_CP036279.1"/>
</dbReference>
<dbReference type="Pfam" id="PF13581">
    <property type="entry name" value="HATPase_c_2"/>
    <property type="match status" value="1"/>
</dbReference>
<organism evidence="3 4">
    <name type="scientific">Kolteria novifilia</name>
    <dbReference type="NCBI Taxonomy" id="2527975"/>
    <lineage>
        <taxon>Bacteria</taxon>
        <taxon>Pseudomonadati</taxon>
        <taxon>Planctomycetota</taxon>
        <taxon>Planctomycetia</taxon>
        <taxon>Kolteriales</taxon>
        <taxon>Kolteriaceae</taxon>
        <taxon>Kolteria</taxon>
    </lineage>
</organism>
<dbReference type="Gene3D" id="3.30.565.10">
    <property type="entry name" value="Histidine kinase-like ATPase, C-terminal domain"/>
    <property type="match status" value="1"/>
</dbReference>
<dbReference type="Proteomes" id="UP000317093">
    <property type="component" value="Chromosome"/>
</dbReference>
<dbReference type="OrthoDB" id="9792240at2"/>
<dbReference type="PANTHER" id="PTHR35526">
    <property type="entry name" value="ANTI-SIGMA-F FACTOR RSBW-RELATED"/>
    <property type="match status" value="1"/>
</dbReference>
<dbReference type="InterPro" id="IPR036890">
    <property type="entry name" value="HATPase_C_sf"/>
</dbReference>
<feature type="domain" description="Histidine kinase/HSP90-like ATPase" evidence="2">
    <location>
        <begin position="13"/>
        <end position="133"/>
    </location>
</feature>
<dbReference type="InterPro" id="IPR003594">
    <property type="entry name" value="HATPase_dom"/>
</dbReference>
<dbReference type="EMBL" id="CP036279">
    <property type="protein sequence ID" value="QDU60050.1"/>
    <property type="molecule type" value="Genomic_DNA"/>
</dbReference>
<dbReference type="GO" id="GO:0004674">
    <property type="term" value="F:protein serine/threonine kinase activity"/>
    <property type="evidence" value="ECO:0007669"/>
    <property type="project" value="UniProtKB-KW"/>
</dbReference>
<keyword evidence="3" id="KW-0808">Transferase</keyword>